<feature type="domain" description="Aminoglycoside phosphotransferase" evidence="1">
    <location>
        <begin position="57"/>
        <end position="202"/>
    </location>
</feature>
<dbReference type="PANTHER" id="PTHR21310">
    <property type="entry name" value="AMINOGLYCOSIDE PHOSPHOTRANSFERASE-RELATED-RELATED"/>
    <property type="match status" value="1"/>
</dbReference>
<gene>
    <name evidence="2" type="ORF">JX265_003759</name>
</gene>
<dbReference type="InterPro" id="IPR002575">
    <property type="entry name" value="Aminoglycoside_PTrfase"/>
</dbReference>
<dbReference type="Gene3D" id="3.90.1200.10">
    <property type="match status" value="1"/>
</dbReference>
<dbReference type="Pfam" id="PF01636">
    <property type="entry name" value="APH"/>
    <property type="match status" value="1"/>
</dbReference>
<dbReference type="Proteomes" id="UP000829685">
    <property type="component" value="Unassembled WGS sequence"/>
</dbReference>
<sequence length="235" mass="26721">MAPPTNHELNEKREEHCISITPERKYYQCGGTWIKRSLRPTEWQMHRGFMHVPLFNMERVLNEGACLSFLAQNTNIPLPKLYASFEDDGSGYLVTEYVDGVGMDALSLEQQNVVAQELQQHMETMRKLTSETWGGPSGLVLPPYRVLKNSDGHPWRMRPRPDRSLVFCHNDLSANNVIVDPKTPKINAIVDWEYAGFYPPEFERPFYLRPGPSVALAGEVDDVGSLEAIMAKESL</sequence>
<evidence type="ECO:0000259" key="1">
    <source>
        <dbReference type="Pfam" id="PF01636"/>
    </source>
</evidence>
<accession>A0A9P9WSK2</accession>
<dbReference type="EMBL" id="JAFIMR010000006">
    <property type="protein sequence ID" value="KAI1877751.1"/>
    <property type="molecule type" value="Genomic_DNA"/>
</dbReference>
<comment type="caution">
    <text evidence="2">The sequence shown here is derived from an EMBL/GenBank/DDBJ whole genome shotgun (WGS) entry which is preliminary data.</text>
</comment>
<dbReference type="InterPro" id="IPR011009">
    <property type="entry name" value="Kinase-like_dom_sf"/>
</dbReference>
<dbReference type="PANTHER" id="PTHR21310:SF15">
    <property type="entry name" value="AMINOGLYCOSIDE PHOSPHOTRANSFERASE DOMAIN-CONTAINING PROTEIN"/>
    <property type="match status" value="1"/>
</dbReference>
<organism evidence="2 3">
    <name type="scientific">Neoarthrinium moseri</name>
    <dbReference type="NCBI Taxonomy" id="1658444"/>
    <lineage>
        <taxon>Eukaryota</taxon>
        <taxon>Fungi</taxon>
        <taxon>Dikarya</taxon>
        <taxon>Ascomycota</taxon>
        <taxon>Pezizomycotina</taxon>
        <taxon>Sordariomycetes</taxon>
        <taxon>Xylariomycetidae</taxon>
        <taxon>Amphisphaeriales</taxon>
        <taxon>Apiosporaceae</taxon>
        <taxon>Neoarthrinium</taxon>
    </lineage>
</organism>
<proteinExistence type="predicted"/>
<reference evidence="2" key="1">
    <citation type="submission" date="2021-03" db="EMBL/GenBank/DDBJ databases">
        <title>Revisited historic fungal species revealed as producer of novel bioactive compounds through whole genome sequencing and comparative genomics.</title>
        <authorList>
            <person name="Vignolle G.A."/>
            <person name="Hochenegger N."/>
            <person name="Mach R.L."/>
            <person name="Mach-Aigner A.R."/>
            <person name="Javad Rahimi M."/>
            <person name="Salim K.A."/>
            <person name="Chan C.M."/>
            <person name="Lim L.B.L."/>
            <person name="Cai F."/>
            <person name="Druzhinina I.S."/>
            <person name="U'Ren J.M."/>
            <person name="Derntl C."/>
        </authorList>
    </citation>
    <scope>NUCLEOTIDE SEQUENCE</scope>
    <source>
        <strain evidence="2">TUCIM 5799</strain>
    </source>
</reference>
<protein>
    <recommendedName>
        <fullName evidence="1">Aminoglycoside phosphotransferase domain-containing protein</fullName>
    </recommendedName>
</protein>
<evidence type="ECO:0000313" key="3">
    <source>
        <dbReference type="Proteomes" id="UP000829685"/>
    </source>
</evidence>
<dbReference type="CDD" id="cd05120">
    <property type="entry name" value="APH_ChoK_like"/>
    <property type="match status" value="1"/>
</dbReference>
<evidence type="ECO:0000313" key="2">
    <source>
        <dbReference type="EMBL" id="KAI1877751.1"/>
    </source>
</evidence>
<keyword evidence="3" id="KW-1185">Reference proteome</keyword>
<dbReference type="AlphaFoldDB" id="A0A9P9WSK2"/>
<name>A0A9P9WSK2_9PEZI</name>
<dbReference type="SUPFAM" id="SSF56112">
    <property type="entry name" value="Protein kinase-like (PK-like)"/>
    <property type="match status" value="1"/>
</dbReference>
<dbReference type="InterPro" id="IPR051678">
    <property type="entry name" value="AGP_Transferase"/>
</dbReference>